<feature type="non-terminal residue" evidence="1">
    <location>
        <position position="174"/>
    </location>
</feature>
<feature type="non-terminal residue" evidence="1">
    <location>
        <position position="1"/>
    </location>
</feature>
<evidence type="ECO:0000313" key="1">
    <source>
        <dbReference type="EMBL" id="KAJ8304451.1"/>
    </source>
</evidence>
<reference evidence="1 2" key="1">
    <citation type="submission" date="2022-12" db="EMBL/GenBank/DDBJ databases">
        <title>Chromosome-level genome of Tegillarca granosa.</title>
        <authorList>
            <person name="Kim J."/>
        </authorList>
    </citation>
    <scope>NUCLEOTIDE SEQUENCE [LARGE SCALE GENOMIC DNA]</scope>
    <source>
        <strain evidence="1">Teg-2019</strain>
        <tissue evidence="1">Adductor muscle</tissue>
    </source>
</reference>
<accession>A0ABQ9EKP6</accession>
<organism evidence="1 2">
    <name type="scientific">Tegillarca granosa</name>
    <name type="common">Malaysian cockle</name>
    <name type="synonym">Anadara granosa</name>
    <dbReference type="NCBI Taxonomy" id="220873"/>
    <lineage>
        <taxon>Eukaryota</taxon>
        <taxon>Metazoa</taxon>
        <taxon>Spiralia</taxon>
        <taxon>Lophotrochozoa</taxon>
        <taxon>Mollusca</taxon>
        <taxon>Bivalvia</taxon>
        <taxon>Autobranchia</taxon>
        <taxon>Pteriomorphia</taxon>
        <taxon>Arcoida</taxon>
        <taxon>Arcoidea</taxon>
        <taxon>Arcidae</taxon>
        <taxon>Tegillarca</taxon>
    </lineage>
</organism>
<keyword evidence="2" id="KW-1185">Reference proteome</keyword>
<comment type="caution">
    <text evidence="1">The sequence shown here is derived from an EMBL/GenBank/DDBJ whole genome shotgun (WGS) entry which is preliminary data.</text>
</comment>
<proteinExistence type="predicted"/>
<gene>
    <name evidence="1" type="ORF">KUTeg_018034</name>
</gene>
<evidence type="ECO:0000313" key="2">
    <source>
        <dbReference type="Proteomes" id="UP001217089"/>
    </source>
</evidence>
<sequence length="174" mass="19620">IFSKGIWQFNVKDAYLKELANKLPIASGQYHKTIYIYGFQKFKKWTDMFQETCALLAQPLHASLYHLGIMQSSNTCSPVNSAFYSISWAHKLAGYVDPILDVLPKSVKEAASRILGHGINRKQTRFQAGGATAAANNGVSDRLFKRHWRWKSEKAKDMYVKDDISGLLSVFASL</sequence>
<dbReference type="EMBL" id="JARBDR010000903">
    <property type="protein sequence ID" value="KAJ8304451.1"/>
    <property type="molecule type" value="Genomic_DNA"/>
</dbReference>
<dbReference type="Proteomes" id="UP001217089">
    <property type="component" value="Unassembled WGS sequence"/>
</dbReference>
<name>A0ABQ9EKP6_TEGGR</name>
<protein>
    <submittedName>
        <fullName evidence="1">Uncharacterized protein</fullName>
    </submittedName>
</protein>